<gene>
    <name evidence="2" type="ORF">EP51_05905</name>
</gene>
<accession>A0A076EET7</accession>
<dbReference type="Proteomes" id="UP000028488">
    <property type="component" value="Chromosome"/>
</dbReference>
<dbReference type="SUPFAM" id="SSF50129">
    <property type="entry name" value="GroES-like"/>
    <property type="match status" value="1"/>
</dbReference>
<proteinExistence type="predicted"/>
<dbReference type="Pfam" id="PF08240">
    <property type="entry name" value="ADH_N"/>
    <property type="match status" value="1"/>
</dbReference>
<protein>
    <submittedName>
        <fullName evidence="2">Alcohol dehydrogenase</fullName>
    </submittedName>
</protein>
<dbReference type="Pfam" id="PF00107">
    <property type="entry name" value="ADH_zinc_N"/>
    <property type="match status" value="1"/>
</dbReference>
<dbReference type="InterPro" id="IPR051397">
    <property type="entry name" value="Zn-ADH-like_protein"/>
</dbReference>
<dbReference type="PANTHER" id="PTHR43677:SF4">
    <property type="entry name" value="QUINONE OXIDOREDUCTASE-LIKE PROTEIN 2"/>
    <property type="match status" value="1"/>
</dbReference>
<dbReference type="eggNOG" id="COG0604">
    <property type="taxonomic scope" value="Bacteria"/>
</dbReference>
<dbReference type="GO" id="GO:0016491">
    <property type="term" value="F:oxidoreductase activity"/>
    <property type="evidence" value="ECO:0007669"/>
    <property type="project" value="InterPro"/>
</dbReference>
<sequence>MSRTWRVREYGEPASVLRLEDTTEPTPGHGQVRLRVAATSCNFADVLLCRGEYQQKPAPPFTPGLEVCGWVDDIGGGVDPRLLASRIVGQPILPHGGFAEVALMNADEAYVVPRNIDDTTAATLHLTYLTAWLGLHRRAAIKAGDTVVITAAAGGVGSAAVQVARAAGATVIAIVSDAGKAATVTGLGADIVVDRSSGDVIDQVKAAAPGGADIVFDSVGGQAYEQATKYIAFEGRIVVIGFASGYIPRPHLNHAFVKNYSIAGLHWSLYRTHRPDLVHIAQAAIFEMAAAGLIDPLITARIGLDNAPDALEELAHGRTQGKTVITV</sequence>
<dbReference type="AlphaFoldDB" id="A0A076EET7"/>
<dbReference type="InterPro" id="IPR013149">
    <property type="entry name" value="ADH-like_C"/>
</dbReference>
<dbReference type="EMBL" id="CP008947">
    <property type="protein sequence ID" value="AII04151.1"/>
    <property type="molecule type" value="Genomic_DNA"/>
</dbReference>
<dbReference type="CDD" id="cd08241">
    <property type="entry name" value="QOR1"/>
    <property type="match status" value="1"/>
</dbReference>
<dbReference type="InterPro" id="IPR036291">
    <property type="entry name" value="NAD(P)-bd_dom_sf"/>
</dbReference>
<reference evidence="2 3" key="1">
    <citation type="submission" date="2014-07" db="EMBL/GenBank/DDBJ databases">
        <title>Genome Sequence of Rhodococcus opacus Strain R7, a Biodegrader of Mono- and Polycyclic Aromatic Hydrocarbons.</title>
        <authorList>
            <person name="Di Gennaro P."/>
            <person name="Zampolli J."/>
            <person name="Presti I."/>
            <person name="Cappelletti M."/>
            <person name="D'Ursi P."/>
            <person name="Orro A."/>
            <person name="Mezzelani A."/>
            <person name="Milanesi L."/>
        </authorList>
    </citation>
    <scope>NUCLEOTIDE SEQUENCE [LARGE SCALE GENOMIC DNA]</scope>
    <source>
        <strain evidence="2 3">R7</strain>
    </source>
</reference>
<evidence type="ECO:0000259" key="1">
    <source>
        <dbReference type="SMART" id="SM00829"/>
    </source>
</evidence>
<feature type="domain" description="Enoyl reductase (ER)" evidence="1">
    <location>
        <begin position="14"/>
        <end position="325"/>
    </location>
</feature>
<dbReference type="SMART" id="SM00829">
    <property type="entry name" value="PKS_ER"/>
    <property type="match status" value="1"/>
</dbReference>
<dbReference type="InterPro" id="IPR020843">
    <property type="entry name" value="ER"/>
</dbReference>
<evidence type="ECO:0000313" key="3">
    <source>
        <dbReference type="Proteomes" id="UP000028488"/>
    </source>
</evidence>
<dbReference type="SUPFAM" id="SSF51735">
    <property type="entry name" value="NAD(P)-binding Rossmann-fold domains"/>
    <property type="match status" value="1"/>
</dbReference>
<dbReference type="PANTHER" id="PTHR43677">
    <property type="entry name" value="SHORT-CHAIN DEHYDROGENASE/REDUCTASE"/>
    <property type="match status" value="1"/>
</dbReference>
<dbReference type="Gene3D" id="3.90.180.10">
    <property type="entry name" value="Medium-chain alcohol dehydrogenases, catalytic domain"/>
    <property type="match status" value="1"/>
</dbReference>
<name>A0A076EET7_RHOOP</name>
<dbReference type="RefSeq" id="WP_128638793.1">
    <property type="nucleotide sequence ID" value="NZ_CP008947.1"/>
</dbReference>
<dbReference type="InterPro" id="IPR013154">
    <property type="entry name" value="ADH-like_N"/>
</dbReference>
<evidence type="ECO:0000313" key="2">
    <source>
        <dbReference type="EMBL" id="AII04151.1"/>
    </source>
</evidence>
<dbReference type="Gene3D" id="3.40.50.720">
    <property type="entry name" value="NAD(P)-binding Rossmann-like Domain"/>
    <property type="match status" value="1"/>
</dbReference>
<organism evidence="2 3">
    <name type="scientific">Rhodococcus opacus</name>
    <name type="common">Nocardia opaca</name>
    <dbReference type="NCBI Taxonomy" id="37919"/>
    <lineage>
        <taxon>Bacteria</taxon>
        <taxon>Bacillati</taxon>
        <taxon>Actinomycetota</taxon>
        <taxon>Actinomycetes</taxon>
        <taxon>Mycobacteriales</taxon>
        <taxon>Nocardiaceae</taxon>
        <taxon>Rhodococcus</taxon>
    </lineage>
</organism>
<dbReference type="InterPro" id="IPR011032">
    <property type="entry name" value="GroES-like_sf"/>
</dbReference>